<sequence length="576" mass="64973">MCIEMFRTRIMLFGTAFVVWLCCSHLFGGADGQVTDPVEVTALHTFKQSLIDRNQNLSNWNHGDPCMSNWTGVLCFNMIMDDGYLHVEELLLQNMNLSGSLSPELHRLSYMKRLLLSGNQLTGSLPEEIGYLPNLDRIQIDQNQISGPIPKSFANLNKTKHFHMNNNSISGQILLNCLVSQNLFTCYLTITTYQADLSSSKSGISKVALIGIALGTIAVSKISSNIDGVKGFTYREMALATDNFHASTQVGQGGYGNVYKGILADGTVVAIKRAQEGSLQGEKEFLTEIELLSRLHHRNLVSLIDTVMKKVSLKAPMSFAMRLKIALAAAKGILYLHMEANPPIFHRDIKASNILLILNLLQRLLILDFHGLPPSLILKELYLLMYPQSLRDSRFSEISSSGLFRHGEETCKVLSPDQEQALPKSRYCRGVPDPKIRIYDVGMKRKESMSFFVCIWSAGRRRMSPVRHWKLHVLCNKYMTKFAGKDAFHLRVRVLLSVRCKDGNSHHAQEALRRAKFKFPGRQKIIVSRKWGFTKYNRTDYLRWKSENRIVSDGVNAKLLGCHGPSGKPSTWKSIY</sequence>
<evidence type="ECO:0000313" key="1">
    <source>
        <dbReference type="EMBL" id="KAI8014383.1"/>
    </source>
</evidence>
<keyword evidence="1" id="KW-0689">Ribosomal protein</keyword>
<keyword evidence="2" id="KW-1185">Reference proteome</keyword>
<proteinExistence type="predicted"/>
<comment type="caution">
    <text evidence="1">The sequence shown here is derived from an EMBL/GenBank/DDBJ whole genome shotgun (WGS) entry which is preliminary data.</text>
</comment>
<reference evidence="1 2" key="1">
    <citation type="journal article" date="2022" name="Plant J.">
        <title>Chromosome-level genome of Camellia lanceoleosa provides a valuable resource for understanding genome evolution and self-incompatibility.</title>
        <authorList>
            <person name="Gong W."/>
            <person name="Xiao S."/>
            <person name="Wang L."/>
            <person name="Liao Z."/>
            <person name="Chang Y."/>
            <person name="Mo W."/>
            <person name="Hu G."/>
            <person name="Li W."/>
            <person name="Zhao G."/>
            <person name="Zhu H."/>
            <person name="Hu X."/>
            <person name="Ji K."/>
            <person name="Xiang X."/>
            <person name="Song Q."/>
            <person name="Yuan D."/>
            <person name="Jin S."/>
            <person name="Zhang L."/>
        </authorList>
    </citation>
    <scope>NUCLEOTIDE SEQUENCE [LARGE SCALE GENOMIC DNA]</scope>
    <source>
        <strain evidence="1">SQ_2022a</strain>
    </source>
</reference>
<name>A0ACC0HNX0_9ERIC</name>
<keyword evidence="1" id="KW-0687">Ribonucleoprotein</keyword>
<accession>A0ACC0HNX0</accession>
<evidence type="ECO:0000313" key="2">
    <source>
        <dbReference type="Proteomes" id="UP001060215"/>
    </source>
</evidence>
<dbReference type="Proteomes" id="UP001060215">
    <property type="component" value="Chromosome 4"/>
</dbReference>
<dbReference type="EMBL" id="CM045761">
    <property type="protein sequence ID" value="KAI8014383.1"/>
    <property type="molecule type" value="Genomic_DNA"/>
</dbReference>
<protein>
    <submittedName>
        <fullName evidence="1">60S ribosomal protein L10</fullName>
    </submittedName>
</protein>
<gene>
    <name evidence="1" type="ORF">LOK49_LG05G01556</name>
</gene>
<organism evidence="1 2">
    <name type="scientific">Camellia lanceoleosa</name>
    <dbReference type="NCBI Taxonomy" id="1840588"/>
    <lineage>
        <taxon>Eukaryota</taxon>
        <taxon>Viridiplantae</taxon>
        <taxon>Streptophyta</taxon>
        <taxon>Embryophyta</taxon>
        <taxon>Tracheophyta</taxon>
        <taxon>Spermatophyta</taxon>
        <taxon>Magnoliopsida</taxon>
        <taxon>eudicotyledons</taxon>
        <taxon>Gunneridae</taxon>
        <taxon>Pentapetalae</taxon>
        <taxon>asterids</taxon>
        <taxon>Ericales</taxon>
        <taxon>Theaceae</taxon>
        <taxon>Camellia</taxon>
    </lineage>
</organism>